<evidence type="ECO:0000256" key="5">
    <source>
        <dbReference type="ARBA" id="ARBA00023136"/>
    </source>
</evidence>
<gene>
    <name evidence="8" type="ORF">HK413_03675</name>
</gene>
<evidence type="ECO:0000256" key="6">
    <source>
        <dbReference type="SAM" id="Phobius"/>
    </source>
</evidence>
<keyword evidence="2" id="KW-1003">Cell membrane</keyword>
<evidence type="ECO:0000313" key="9">
    <source>
        <dbReference type="Proteomes" id="UP000566071"/>
    </source>
</evidence>
<evidence type="ECO:0000259" key="7">
    <source>
        <dbReference type="Pfam" id="PF13396"/>
    </source>
</evidence>
<dbReference type="RefSeq" id="WP_175269175.1">
    <property type="nucleotide sequence ID" value="NZ_JABFCR010000011.1"/>
</dbReference>
<proteinExistence type="predicted"/>
<keyword evidence="5 6" id="KW-0472">Membrane</keyword>
<keyword evidence="9" id="KW-1185">Reference proteome</keyword>
<dbReference type="EMBL" id="JABFCR010000011">
    <property type="protein sequence ID" value="NNU33479.1"/>
    <property type="molecule type" value="Genomic_DNA"/>
</dbReference>
<evidence type="ECO:0000256" key="4">
    <source>
        <dbReference type="ARBA" id="ARBA00022989"/>
    </source>
</evidence>
<feature type="transmembrane region" description="Helical" evidence="6">
    <location>
        <begin position="12"/>
        <end position="34"/>
    </location>
</feature>
<accession>A0ABX1W0U5</accession>
<feature type="domain" description="Cardiolipin synthase N-terminal" evidence="7">
    <location>
        <begin position="26"/>
        <end position="68"/>
    </location>
</feature>
<organism evidence="8 9">
    <name type="scientific">Mucilaginibacter humi</name>
    <dbReference type="NCBI Taxonomy" id="2732510"/>
    <lineage>
        <taxon>Bacteria</taxon>
        <taxon>Pseudomonadati</taxon>
        <taxon>Bacteroidota</taxon>
        <taxon>Sphingobacteriia</taxon>
        <taxon>Sphingobacteriales</taxon>
        <taxon>Sphingobacteriaceae</taxon>
        <taxon>Mucilaginibacter</taxon>
    </lineage>
</organism>
<name>A0ABX1W0U5_9SPHI</name>
<evidence type="ECO:0000313" key="8">
    <source>
        <dbReference type="EMBL" id="NNU33479.1"/>
    </source>
</evidence>
<protein>
    <submittedName>
        <fullName evidence="8">PLDc_N domain-containing protein</fullName>
    </submittedName>
</protein>
<keyword evidence="3 6" id="KW-0812">Transmembrane</keyword>
<dbReference type="Proteomes" id="UP000566071">
    <property type="component" value="Unassembled WGS sequence"/>
</dbReference>
<evidence type="ECO:0000256" key="1">
    <source>
        <dbReference type="ARBA" id="ARBA00004651"/>
    </source>
</evidence>
<evidence type="ECO:0000256" key="3">
    <source>
        <dbReference type="ARBA" id="ARBA00022692"/>
    </source>
</evidence>
<feature type="transmembrane region" description="Helical" evidence="6">
    <location>
        <begin position="46"/>
        <end position="66"/>
    </location>
</feature>
<evidence type="ECO:0000256" key="2">
    <source>
        <dbReference type="ARBA" id="ARBA00022475"/>
    </source>
</evidence>
<keyword evidence="4 6" id="KW-1133">Transmembrane helix</keyword>
<comment type="caution">
    <text evidence="8">The sequence shown here is derived from an EMBL/GenBank/DDBJ whole genome shotgun (WGS) entry which is preliminary data.</text>
</comment>
<sequence>MNMLAFYEFSSAELWLIGFALLYPLLVIYCLVDIVRSNFKDSTTKLIWVLIVLFAPFLGSIAYLVVGRQSKTLIP</sequence>
<dbReference type="InterPro" id="IPR027379">
    <property type="entry name" value="CLS_N"/>
</dbReference>
<reference evidence="8 9" key="1">
    <citation type="submission" date="2020-05" db="EMBL/GenBank/DDBJ databases">
        <authorList>
            <person name="Khan S.A."/>
            <person name="Jeon C.O."/>
            <person name="Chun B.H."/>
        </authorList>
    </citation>
    <scope>NUCLEOTIDE SEQUENCE [LARGE SCALE GENOMIC DNA]</scope>
    <source>
        <strain evidence="8 9">S1162</strain>
    </source>
</reference>
<dbReference type="Pfam" id="PF13396">
    <property type="entry name" value="PLDc_N"/>
    <property type="match status" value="1"/>
</dbReference>
<comment type="subcellular location">
    <subcellularLocation>
        <location evidence="1">Cell membrane</location>
        <topology evidence="1">Multi-pass membrane protein</topology>
    </subcellularLocation>
</comment>